<gene>
    <name evidence="1" type="ORF">TNCT_500741</name>
</gene>
<accession>A0A8X6HCT2</accession>
<evidence type="ECO:0000313" key="1">
    <source>
        <dbReference type="EMBL" id="GFR21224.1"/>
    </source>
</evidence>
<reference evidence="1" key="1">
    <citation type="submission" date="2020-07" db="EMBL/GenBank/DDBJ databases">
        <title>Multicomponent nature underlies the extraordinary mechanical properties of spider dragline silk.</title>
        <authorList>
            <person name="Kono N."/>
            <person name="Nakamura H."/>
            <person name="Mori M."/>
            <person name="Yoshida Y."/>
            <person name="Ohtoshi R."/>
            <person name="Malay A.D."/>
            <person name="Moran D.A.P."/>
            <person name="Tomita M."/>
            <person name="Numata K."/>
            <person name="Arakawa K."/>
        </authorList>
    </citation>
    <scope>NUCLEOTIDE SEQUENCE</scope>
</reference>
<organism evidence="1 2">
    <name type="scientific">Trichonephila clavata</name>
    <name type="common">Joro spider</name>
    <name type="synonym">Nephila clavata</name>
    <dbReference type="NCBI Taxonomy" id="2740835"/>
    <lineage>
        <taxon>Eukaryota</taxon>
        <taxon>Metazoa</taxon>
        <taxon>Ecdysozoa</taxon>
        <taxon>Arthropoda</taxon>
        <taxon>Chelicerata</taxon>
        <taxon>Arachnida</taxon>
        <taxon>Araneae</taxon>
        <taxon>Araneomorphae</taxon>
        <taxon>Entelegynae</taxon>
        <taxon>Araneoidea</taxon>
        <taxon>Nephilidae</taxon>
        <taxon>Trichonephila</taxon>
    </lineage>
</organism>
<name>A0A8X6HCT2_TRICU</name>
<proteinExistence type="predicted"/>
<evidence type="ECO:0000313" key="2">
    <source>
        <dbReference type="Proteomes" id="UP000887116"/>
    </source>
</evidence>
<dbReference type="AlphaFoldDB" id="A0A8X6HCT2"/>
<dbReference type="EMBL" id="BMAO01008142">
    <property type="protein sequence ID" value="GFR21224.1"/>
    <property type="molecule type" value="Genomic_DNA"/>
</dbReference>
<keyword evidence="2" id="KW-1185">Reference proteome</keyword>
<dbReference type="Proteomes" id="UP000887116">
    <property type="component" value="Unassembled WGS sequence"/>
</dbReference>
<comment type="caution">
    <text evidence="1">The sequence shown here is derived from an EMBL/GenBank/DDBJ whole genome shotgun (WGS) entry which is preliminary data.</text>
</comment>
<sequence length="225" mass="25827">MGGAVWMVSSTEFEHASRAPLCSFPLPFMMQLRVLHCRHRFPCEFRSIADHSIAFILMSRSFAVIVKPRIIPFWTAFNNISPNLLFYVYDTVSLPSGAQFIVFNASDQTLPKMTRYVVSDGSVISPRRLPAAGSAAEIEIRSVPQSTSFITTNDARLLFCHHLVVLLGCIKFDFVVFQWFWLKRKHRWHERFQCQVPSIFRQFGVVCIKTDCAAMPCLHIPYYAI</sequence>
<protein>
    <submittedName>
        <fullName evidence="1">Uncharacterized protein</fullName>
    </submittedName>
</protein>